<evidence type="ECO:0000256" key="8">
    <source>
        <dbReference type="ARBA" id="ARBA00022857"/>
    </source>
</evidence>
<evidence type="ECO:0000313" key="23">
    <source>
        <dbReference type="Proteomes" id="UP001529180"/>
    </source>
</evidence>
<evidence type="ECO:0000256" key="4">
    <source>
        <dbReference type="ARBA" id="ARBA00009524"/>
    </source>
</evidence>
<evidence type="ECO:0000256" key="14">
    <source>
        <dbReference type="ARBA" id="ARBA00025153"/>
    </source>
</evidence>
<keyword evidence="13" id="KW-0511">Multifunctional enzyme</keyword>
<comment type="function">
    <text evidence="14 19">Bifunctional enzyme that catalyzes the epimerization of the S- and R-forms of NAD(P)HX and the dehydration of the S-form of NAD(P)HX at the expense of ADP, which is converted to AMP. This allows the repair of both epimers of NAD(P)HX, a damaged form of NAD(P)H that is a result of enzymatic or heat-dependent hydration.</text>
</comment>
<dbReference type="InterPro" id="IPR000631">
    <property type="entry name" value="CARKD"/>
</dbReference>
<feature type="binding site" evidence="18">
    <location>
        <position position="157"/>
    </location>
    <ligand>
        <name>K(+)</name>
        <dbReference type="ChEBI" id="CHEBI:29103"/>
    </ligand>
</feature>
<evidence type="ECO:0000313" key="22">
    <source>
        <dbReference type="EMBL" id="MDG4719522.1"/>
    </source>
</evidence>
<evidence type="ECO:0000256" key="6">
    <source>
        <dbReference type="ARBA" id="ARBA00022741"/>
    </source>
</evidence>
<comment type="similarity">
    <text evidence="3 19">In the N-terminal section; belongs to the NnrE/AIBP family.</text>
</comment>
<gene>
    <name evidence="17" type="primary">nnrD</name>
    <name evidence="18" type="synonym">nnrE</name>
    <name evidence="22" type="ORF">P7680_10975</name>
</gene>
<keyword evidence="10 17" id="KW-0520">NAD</keyword>
<dbReference type="EMBL" id="JARSBO010000005">
    <property type="protein sequence ID" value="MDG4719522.1"/>
    <property type="molecule type" value="Genomic_DNA"/>
</dbReference>
<dbReference type="PROSITE" id="PS01050">
    <property type="entry name" value="YJEF_C_2"/>
    <property type="match status" value="1"/>
</dbReference>
<evidence type="ECO:0000256" key="2">
    <source>
        <dbReference type="ARBA" id="ARBA00000909"/>
    </source>
</evidence>
<dbReference type="NCBIfam" id="TIGR00196">
    <property type="entry name" value="yjeF_cterm"/>
    <property type="match status" value="1"/>
</dbReference>
<evidence type="ECO:0000256" key="12">
    <source>
        <dbReference type="ARBA" id="ARBA00023239"/>
    </source>
</evidence>
<comment type="cofactor">
    <cofactor evidence="18 19">
        <name>K(+)</name>
        <dbReference type="ChEBI" id="CHEBI:29103"/>
    </cofactor>
    <text evidence="18 19">Binds 1 potassium ion per subunit.</text>
</comment>
<evidence type="ECO:0000256" key="13">
    <source>
        <dbReference type="ARBA" id="ARBA00023268"/>
    </source>
</evidence>
<dbReference type="RefSeq" id="WP_258547988.1">
    <property type="nucleotide sequence ID" value="NZ_JARSBO010000005.1"/>
</dbReference>
<sequence>MRGKMFEILTTDQMYEADRRTIEGGISGDQLMENAGRAVFEEIIRHWSPRSVSVLCGPGNNGGDGFVIARLLRDAGWSVRLGLMGDVALLKGDAALHAKRWEGAVERLSPALVVGTDLLVDCIFGAGLARDITGELADLITTINSSTASVVSVDVPSGVDGNSGAIWGCGVKADLTVTFARAKPGHYLLPGRLMCGELAIRDIGISDQTIFEIRPGCWRNDPVLWRAGIHWPGIDGHKYHRGHLLAFGGTLMTGATRLVARAARRSGVGLLTIVADPAALPVYAADMPGNMTAPITQLEPLLNDCRHNAFVIGPGFGVGDDTRSLVLKLLHLCRSTVLDADALTSFSDDPSTLCFAVQGPTVLTPHEGEFSRLFPDITGDKLTRARAAAKRSGATVLIKGADTVIAAPDGRAAISGFEAPWLATAGSGDVLAGIIGGLMAQGMEMFDASCMAVWLHARSGVDIGPGLIAEDIPDHLPAILRELWLASRKKSHG</sequence>
<comment type="similarity">
    <text evidence="4 19">In the C-terminal section; belongs to the NnrD/CARKD family.</text>
</comment>
<dbReference type="NCBIfam" id="TIGR00197">
    <property type="entry name" value="yjeF_nterm"/>
    <property type="match status" value="1"/>
</dbReference>
<dbReference type="PROSITE" id="PS51385">
    <property type="entry name" value="YJEF_N"/>
    <property type="match status" value="1"/>
</dbReference>
<comment type="function">
    <text evidence="17">Catalyzes the dehydration of the S-form of NAD(P)HX at the expense of ADP, which is converted to AMP. Together with NAD(P)HX epimerase, which catalyzes the epimerization of the S- and R-forms, the enzyme allows the repair of both epimers of NAD(P)HX, a damaged form of NAD(P)H that is a result of enzymatic or heat-dependent hydration.</text>
</comment>
<feature type="binding site" evidence="18">
    <location>
        <position position="154"/>
    </location>
    <ligand>
        <name>(6S)-NADPHX</name>
        <dbReference type="ChEBI" id="CHEBI:64076"/>
    </ligand>
</feature>
<feature type="binding site" evidence="17">
    <location>
        <position position="315"/>
    </location>
    <ligand>
        <name>(6S)-NADPHX</name>
        <dbReference type="ChEBI" id="CHEBI:64076"/>
    </ligand>
</feature>
<evidence type="ECO:0000256" key="11">
    <source>
        <dbReference type="ARBA" id="ARBA00023235"/>
    </source>
</evidence>
<evidence type="ECO:0000256" key="5">
    <source>
        <dbReference type="ARBA" id="ARBA00022723"/>
    </source>
</evidence>
<feature type="binding site" evidence="18">
    <location>
        <begin position="125"/>
        <end position="131"/>
    </location>
    <ligand>
        <name>(6S)-NADPHX</name>
        <dbReference type="ChEBI" id="CHEBI:64076"/>
    </ligand>
</feature>
<comment type="catalytic activity">
    <reaction evidence="2 18 19">
        <text>(6R)-NADPHX = (6S)-NADPHX</text>
        <dbReference type="Rhea" id="RHEA:32227"/>
        <dbReference type="ChEBI" id="CHEBI:64076"/>
        <dbReference type="ChEBI" id="CHEBI:64077"/>
        <dbReference type="EC" id="5.1.99.6"/>
    </reaction>
</comment>
<dbReference type="SUPFAM" id="SSF53613">
    <property type="entry name" value="Ribokinase-like"/>
    <property type="match status" value="1"/>
</dbReference>
<feature type="binding site" evidence="18">
    <location>
        <position position="121"/>
    </location>
    <ligand>
        <name>K(+)</name>
        <dbReference type="ChEBI" id="CHEBI:29103"/>
    </ligand>
</feature>
<dbReference type="Pfam" id="PF03853">
    <property type="entry name" value="YjeF_N"/>
    <property type="match status" value="1"/>
</dbReference>
<evidence type="ECO:0000256" key="19">
    <source>
        <dbReference type="PIRNR" id="PIRNR017184"/>
    </source>
</evidence>
<dbReference type="InterPro" id="IPR036652">
    <property type="entry name" value="YjeF_N_dom_sf"/>
</dbReference>
<evidence type="ECO:0000256" key="16">
    <source>
        <dbReference type="ARBA" id="ARBA00049209"/>
    </source>
</evidence>
<dbReference type="Gene3D" id="3.40.50.10260">
    <property type="entry name" value="YjeF N-terminal domain"/>
    <property type="match status" value="1"/>
</dbReference>
<evidence type="ECO:0000259" key="20">
    <source>
        <dbReference type="PROSITE" id="PS51383"/>
    </source>
</evidence>
<keyword evidence="23" id="KW-1185">Reference proteome</keyword>
<dbReference type="InterPro" id="IPR017953">
    <property type="entry name" value="Carbohydrate_kinase_pred_CS"/>
</dbReference>
<comment type="catalytic activity">
    <reaction evidence="1 18 19">
        <text>(6R)-NADHX = (6S)-NADHX</text>
        <dbReference type="Rhea" id="RHEA:32215"/>
        <dbReference type="ChEBI" id="CHEBI:64074"/>
        <dbReference type="ChEBI" id="CHEBI:64075"/>
        <dbReference type="EC" id="5.1.99.6"/>
    </reaction>
</comment>
<evidence type="ECO:0000256" key="9">
    <source>
        <dbReference type="ARBA" id="ARBA00022958"/>
    </source>
</evidence>
<comment type="caution">
    <text evidence="22">The sequence shown here is derived from an EMBL/GenBank/DDBJ whole genome shotgun (WGS) entry which is preliminary data.</text>
</comment>
<comment type="catalytic activity">
    <reaction evidence="15 17 19">
        <text>(6S)-NADHX + ADP = AMP + phosphate + NADH + H(+)</text>
        <dbReference type="Rhea" id="RHEA:32223"/>
        <dbReference type="ChEBI" id="CHEBI:15378"/>
        <dbReference type="ChEBI" id="CHEBI:43474"/>
        <dbReference type="ChEBI" id="CHEBI:57945"/>
        <dbReference type="ChEBI" id="CHEBI:64074"/>
        <dbReference type="ChEBI" id="CHEBI:456215"/>
        <dbReference type="ChEBI" id="CHEBI:456216"/>
        <dbReference type="EC" id="4.2.1.136"/>
    </reaction>
</comment>
<dbReference type="InterPro" id="IPR030677">
    <property type="entry name" value="Nnr"/>
</dbReference>
<comment type="similarity">
    <text evidence="17">Belongs to the NnrD/CARKD family.</text>
</comment>
<dbReference type="Proteomes" id="UP001529180">
    <property type="component" value="Unassembled WGS sequence"/>
</dbReference>
<feature type="binding site" evidence="17">
    <location>
        <begin position="399"/>
        <end position="403"/>
    </location>
    <ligand>
        <name>AMP</name>
        <dbReference type="ChEBI" id="CHEBI:456215"/>
    </ligand>
</feature>
<evidence type="ECO:0000259" key="21">
    <source>
        <dbReference type="PROSITE" id="PS51385"/>
    </source>
</evidence>
<comment type="similarity">
    <text evidence="18">Belongs to the NnrE/AIBP family.</text>
</comment>
<keyword evidence="5 18" id="KW-0479">Metal-binding</keyword>
<evidence type="ECO:0000256" key="15">
    <source>
        <dbReference type="ARBA" id="ARBA00048238"/>
    </source>
</evidence>
<evidence type="ECO:0000256" key="10">
    <source>
        <dbReference type="ARBA" id="ARBA00023027"/>
    </source>
</evidence>
<feature type="domain" description="YjeF N-terminal" evidence="21">
    <location>
        <begin position="14"/>
        <end position="211"/>
    </location>
</feature>
<feature type="binding site" evidence="17">
    <location>
        <position position="366"/>
    </location>
    <ligand>
        <name>(6S)-NADPHX</name>
        <dbReference type="ChEBI" id="CHEBI:64076"/>
    </ligand>
</feature>
<feature type="binding site" evidence="17">
    <location>
        <position position="429"/>
    </location>
    <ligand>
        <name>(6S)-NADPHX</name>
        <dbReference type="ChEBI" id="CHEBI:64076"/>
    </ligand>
</feature>
<accession>A0ABT6GCD6</accession>
<dbReference type="SUPFAM" id="SSF64153">
    <property type="entry name" value="YjeF N-terminal domain-like"/>
    <property type="match status" value="1"/>
</dbReference>
<comment type="function">
    <text evidence="18">Catalyzes the epimerization of the S- and R-forms of NAD(P)HX, a damaged form of NAD(P)H that is a result of enzymatic or heat-dependent hydration. This is a prerequisite for the S-specific NAD(P)H-hydrate dehydratase to allow the repair of both epimers of NAD(P)HX.</text>
</comment>
<feature type="binding site" evidence="17">
    <location>
        <position position="255"/>
    </location>
    <ligand>
        <name>(6S)-NADPHX</name>
        <dbReference type="ChEBI" id="CHEBI:64076"/>
    </ligand>
</feature>
<dbReference type="Pfam" id="PF01256">
    <property type="entry name" value="Carb_kinase"/>
    <property type="match status" value="1"/>
</dbReference>
<proteinExistence type="inferred from homology"/>
<comment type="subunit">
    <text evidence="17">Homotetramer.</text>
</comment>
<dbReference type="HAMAP" id="MF_01966">
    <property type="entry name" value="NADHX_epimerase"/>
    <property type="match status" value="1"/>
</dbReference>
<feature type="domain" description="YjeF C-terminal" evidence="20">
    <location>
        <begin position="221"/>
        <end position="483"/>
    </location>
</feature>
<dbReference type="EC" id="4.2.1.136" evidence="19"/>
<keyword evidence="6 17" id="KW-0547">Nucleotide-binding</keyword>
<dbReference type="EC" id="5.1.99.6" evidence="19"/>
<evidence type="ECO:0000256" key="3">
    <source>
        <dbReference type="ARBA" id="ARBA00006001"/>
    </source>
</evidence>
<name>A0ABT6GCD6_9PROT</name>
<keyword evidence="7 17" id="KW-0067">ATP-binding</keyword>
<dbReference type="InterPro" id="IPR004443">
    <property type="entry name" value="YjeF_N_dom"/>
</dbReference>
<evidence type="ECO:0000256" key="18">
    <source>
        <dbReference type="HAMAP-Rule" id="MF_01966"/>
    </source>
</evidence>
<dbReference type="PANTHER" id="PTHR12592:SF0">
    <property type="entry name" value="ATP-DEPENDENT (S)-NAD(P)H-HYDRATE DEHYDRATASE"/>
    <property type="match status" value="1"/>
</dbReference>
<evidence type="ECO:0000256" key="17">
    <source>
        <dbReference type="HAMAP-Rule" id="MF_01965"/>
    </source>
</evidence>
<dbReference type="Gene3D" id="3.40.1190.20">
    <property type="match status" value="1"/>
</dbReference>
<feature type="binding site" evidence="18">
    <location>
        <begin position="60"/>
        <end position="64"/>
    </location>
    <ligand>
        <name>(6S)-NADPHX</name>
        <dbReference type="ChEBI" id="CHEBI:64076"/>
    </ligand>
</feature>
<dbReference type="InterPro" id="IPR029056">
    <property type="entry name" value="Ribokinase-like"/>
</dbReference>
<dbReference type="HAMAP" id="MF_01965">
    <property type="entry name" value="NADHX_dehydratase"/>
    <property type="match status" value="1"/>
</dbReference>
<keyword evidence="9 18" id="KW-0630">Potassium</keyword>
<organism evidence="22 23">
    <name type="scientific">Thalassospira aquimaris</name>
    <dbReference type="NCBI Taxonomy" id="3037796"/>
    <lineage>
        <taxon>Bacteria</taxon>
        <taxon>Pseudomonadati</taxon>
        <taxon>Pseudomonadota</taxon>
        <taxon>Alphaproteobacteria</taxon>
        <taxon>Rhodospirillales</taxon>
        <taxon>Thalassospiraceae</taxon>
        <taxon>Thalassospira</taxon>
    </lineage>
</organism>
<dbReference type="CDD" id="cd01171">
    <property type="entry name" value="YXKO-related"/>
    <property type="match status" value="1"/>
</dbReference>
<feature type="binding site" evidence="18">
    <location>
        <position position="61"/>
    </location>
    <ligand>
        <name>K(+)</name>
        <dbReference type="ChEBI" id="CHEBI:29103"/>
    </ligand>
</feature>
<comment type="catalytic activity">
    <reaction evidence="16 17 19">
        <text>(6S)-NADPHX + ADP = AMP + phosphate + NADPH + H(+)</text>
        <dbReference type="Rhea" id="RHEA:32235"/>
        <dbReference type="ChEBI" id="CHEBI:15378"/>
        <dbReference type="ChEBI" id="CHEBI:43474"/>
        <dbReference type="ChEBI" id="CHEBI:57783"/>
        <dbReference type="ChEBI" id="CHEBI:64076"/>
        <dbReference type="ChEBI" id="CHEBI:456215"/>
        <dbReference type="ChEBI" id="CHEBI:456216"/>
        <dbReference type="EC" id="4.2.1.136"/>
    </reaction>
</comment>
<keyword evidence="12 17" id="KW-0456">Lyase</keyword>
<protein>
    <recommendedName>
        <fullName evidence="19">Bifunctional NAD(P)H-hydrate repair enzyme</fullName>
    </recommendedName>
    <alternativeName>
        <fullName evidence="19">Nicotinamide nucleotide repair protein</fullName>
    </alternativeName>
    <domain>
        <recommendedName>
            <fullName evidence="19">ADP-dependent (S)-NAD(P)H-hydrate dehydratase</fullName>
            <ecNumber evidence="19">4.2.1.136</ecNumber>
        </recommendedName>
        <alternativeName>
            <fullName evidence="19">ADP-dependent NAD(P)HX dehydratase</fullName>
        </alternativeName>
    </domain>
    <domain>
        <recommendedName>
            <fullName evidence="19">NAD(P)H-hydrate epimerase</fullName>
            <ecNumber evidence="19">5.1.99.6</ecNumber>
        </recommendedName>
    </domain>
</protein>
<feature type="binding site" evidence="17">
    <location>
        <position position="428"/>
    </location>
    <ligand>
        <name>AMP</name>
        <dbReference type="ChEBI" id="CHEBI:456215"/>
    </ligand>
</feature>
<dbReference type="PIRSF" id="PIRSF017184">
    <property type="entry name" value="Nnr"/>
    <property type="match status" value="1"/>
</dbReference>
<evidence type="ECO:0000256" key="7">
    <source>
        <dbReference type="ARBA" id="ARBA00022840"/>
    </source>
</evidence>
<comment type="caution">
    <text evidence="18">Lacks conserved residue(s) required for the propagation of feature annotation.</text>
</comment>
<reference evidence="22 23" key="1">
    <citation type="submission" date="2023-03" db="EMBL/GenBank/DDBJ databases">
        <title>Strain FZY0004 represents a novel species in the genus Thalassospira isolated from seawater.</title>
        <authorList>
            <person name="Fu Z.-Y."/>
        </authorList>
    </citation>
    <scope>NUCLEOTIDE SEQUENCE [LARGE SCALE GENOMIC DNA]</scope>
    <source>
        <strain evidence="22 23">FZY0004</strain>
    </source>
</reference>
<dbReference type="PROSITE" id="PS51383">
    <property type="entry name" value="YJEF_C_3"/>
    <property type="match status" value="1"/>
</dbReference>
<keyword evidence="11 18" id="KW-0413">Isomerase</keyword>
<dbReference type="PANTHER" id="PTHR12592">
    <property type="entry name" value="ATP-DEPENDENT (S)-NAD(P)H-HYDRATE DEHYDRATASE FAMILY MEMBER"/>
    <property type="match status" value="1"/>
</dbReference>
<keyword evidence="8 17" id="KW-0521">NADP</keyword>
<evidence type="ECO:0000256" key="1">
    <source>
        <dbReference type="ARBA" id="ARBA00000013"/>
    </source>
</evidence>
<comment type="cofactor">
    <cofactor evidence="17">
        <name>Mg(2+)</name>
        <dbReference type="ChEBI" id="CHEBI:18420"/>
    </cofactor>
</comment>